<feature type="domain" description="YbaK/aminoacyl-tRNA synthetase-associated" evidence="2">
    <location>
        <begin position="58"/>
        <end position="160"/>
    </location>
</feature>
<dbReference type="PANTHER" id="PTHR31423:SF3">
    <property type="entry name" value="PROLYL-TRNA SYNTHETASE ASSOCIATED DOMAIN-CONTAINING PROTEIN 1-RELATED"/>
    <property type="match status" value="1"/>
</dbReference>
<gene>
    <name evidence="3" type="ORF">DXN05_19740</name>
</gene>
<reference evidence="3 4" key="1">
    <citation type="submission" date="2018-08" db="EMBL/GenBank/DDBJ databases">
        <title>Chitinophagaceae sp. K23C18032701, a novel bacterium isolated from forest soil.</title>
        <authorList>
            <person name="Wang C."/>
        </authorList>
    </citation>
    <scope>NUCLEOTIDE SEQUENCE [LARGE SCALE GENOMIC DNA]</scope>
    <source>
        <strain evidence="3 4">K23C18032701</strain>
    </source>
</reference>
<dbReference type="SUPFAM" id="SSF55826">
    <property type="entry name" value="YbaK/ProRS associated domain"/>
    <property type="match status" value="1"/>
</dbReference>
<dbReference type="GO" id="GO:0004812">
    <property type="term" value="F:aminoacyl-tRNA ligase activity"/>
    <property type="evidence" value="ECO:0007669"/>
    <property type="project" value="UniProtKB-KW"/>
</dbReference>
<dbReference type="PANTHER" id="PTHR31423">
    <property type="entry name" value="YBAK DOMAIN-CONTAINING PROTEIN"/>
    <property type="match status" value="1"/>
</dbReference>
<comment type="similarity">
    <text evidence="1">Belongs to the PRORSD1 family.</text>
</comment>
<keyword evidence="3" id="KW-0030">Aminoacyl-tRNA synthetase</keyword>
<keyword evidence="4" id="KW-1185">Reference proteome</keyword>
<comment type="caution">
    <text evidence="3">The sequence shown here is derived from an EMBL/GenBank/DDBJ whole genome shotgun (WGS) entry which is preliminary data.</text>
</comment>
<dbReference type="AlphaFoldDB" id="A0A3E1NEQ6"/>
<dbReference type="GO" id="GO:0002161">
    <property type="term" value="F:aminoacyl-tRNA deacylase activity"/>
    <property type="evidence" value="ECO:0007669"/>
    <property type="project" value="InterPro"/>
</dbReference>
<dbReference type="Proteomes" id="UP000261284">
    <property type="component" value="Unassembled WGS sequence"/>
</dbReference>
<dbReference type="Gene3D" id="3.90.960.10">
    <property type="entry name" value="YbaK/aminoacyl-tRNA synthetase-associated domain"/>
    <property type="match status" value="1"/>
</dbReference>
<protein>
    <submittedName>
        <fullName evidence="3">Prolyl-tRNA synthetase associated domain-containing protein</fullName>
    </submittedName>
</protein>
<sequence length="184" mass="20814">MFYVSEIITTAPATCKNELQQLTYAALNKLEIPFERVDTDDAISMEDCILIDEKLSMKTVKTLFLCNRQQTQFYLYITVADKPFSSKDFSKIMGVSRLSFAPENLLLQKLGVKIGAATIFGVLLDPDHEIKVVIDKAILQEEWYGCSDGTTTGYMKVKTTAIVNDFLHYANHKPVIIEMDLPFL</sequence>
<dbReference type="EMBL" id="QTJU01000009">
    <property type="protein sequence ID" value="RFM26463.1"/>
    <property type="molecule type" value="Genomic_DNA"/>
</dbReference>
<accession>A0A3E1NEQ6</accession>
<dbReference type="Pfam" id="PF04073">
    <property type="entry name" value="tRNA_edit"/>
    <property type="match status" value="1"/>
</dbReference>
<name>A0A3E1NEQ6_9BACT</name>
<evidence type="ECO:0000313" key="3">
    <source>
        <dbReference type="EMBL" id="RFM26463.1"/>
    </source>
</evidence>
<keyword evidence="3" id="KW-0436">Ligase</keyword>
<dbReference type="OrthoDB" id="9798587at2"/>
<organism evidence="3 4">
    <name type="scientific">Deminuibacter soli</name>
    <dbReference type="NCBI Taxonomy" id="2291815"/>
    <lineage>
        <taxon>Bacteria</taxon>
        <taxon>Pseudomonadati</taxon>
        <taxon>Bacteroidota</taxon>
        <taxon>Chitinophagia</taxon>
        <taxon>Chitinophagales</taxon>
        <taxon>Chitinophagaceae</taxon>
        <taxon>Deminuibacter</taxon>
    </lineage>
</organism>
<dbReference type="RefSeq" id="WP_116849016.1">
    <property type="nucleotide sequence ID" value="NZ_QTJU01000009.1"/>
</dbReference>
<evidence type="ECO:0000259" key="2">
    <source>
        <dbReference type="Pfam" id="PF04073"/>
    </source>
</evidence>
<dbReference type="InterPro" id="IPR040285">
    <property type="entry name" value="ProX/PRXD1"/>
</dbReference>
<evidence type="ECO:0000256" key="1">
    <source>
        <dbReference type="ARBA" id="ARBA00010201"/>
    </source>
</evidence>
<evidence type="ECO:0000313" key="4">
    <source>
        <dbReference type="Proteomes" id="UP000261284"/>
    </source>
</evidence>
<proteinExistence type="inferred from homology"/>
<dbReference type="InterPro" id="IPR036754">
    <property type="entry name" value="YbaK/aa-tRNA-synt-asso_dom_sf"/>
</dbReference>
<dbReference type="InterPro" id="IPR007214">
    <property type="entry name" value="YbaK/aa-tRNA-synth-assoc-dom"/>
</dbReference>